<organism evidence="6 7">
    <name type="scientific">Hericium alpestre</name>
    <dbReference type="NCBI Taxonomy" id="135208"/>
    <lineage>
        <taxon>Eukaryota</taxon>
        <taxon>Fungi</taxon>
        <taxon>Dikarya</taxon>
        <taxon>Basidiomycota</taxon>
        <taxon>Agaricomycotina</taxon>
        <taxon>Agaricomycetes</taxon>
        <taxon>Russulales</taxon>
        <taxon>Hericiaceae</taxon>
        <taxon>Hericium</taxon>
    </lineage>
</organism>
<dbReference type="GO" id="GO:0016020">
    <property type="term" value="C:membrane"/>
    <property type="evidence" value="ECO:0007669"/>
    <property type="project" value="UniProtKB-SubCell"/>
</dbReference>
<sequence length="174" mass="19394">MSVFYLAIVAHVAMASCIWFIIPESLLPMQMAVSRRRHAEEVANRRNSRGILSRMKGLVQFLSPLSVLSPIPNEKAASPHKQTKLDWNLLCVAVAYGCTTMLMGATQYIFQYTSAVYGWSSEIVGYWLSTVGAARAIFLTLMLPLIIRFFKPKPPAIHLPTTPSEPLNARSRSP</sequence>
<feature type="transmembrane region" description="Helical" evidence="5">
    <location>
        <begin position="6"/>
        <end position="27"/>
    </location>
</feature>
<proteinExistence type="predicted"/>
<dbReference type="AlphaFoldDB" id="A0A4Y9ZFW8"/>
<protein>
    <submittedName>
        <fullName evidence="6">Uncharacterized protein</fullName>
    </submittedName>
</protein>
<reference evidence="6 7" key="1">
    <citation type="submission" date="2019-02" db="EMBL/GenBank/DDBJ databases">
        <title>Genome sequencing of the rare red list fungi Hericium alpestre (H. flagellum).</title>
        <authorList>
            <person name="Buettner E."/>
            <person name="Kellner H."/>
        </authorList>
    </citation>
    <scope>NUCLEOTIDE SEQUENCE [LARGE SCALE GENOMIC DNA]</scope>
    <source>
        <strain evidence="6 7">DSM 108284</strain>
    </source>
</reference>
<keyword evidence="4 5" id="KW-0472">Membrane</keyword>
<evidence type="ECO:0000256" key="1">
    <source>
        <dbReference type="ARBA" id="ARBA00004141"/>
    </source>
</evidence>
<evidence type="ECO:0000256" key="5">
    <source>
        <dbReference type="SAM" id="Phobius"/>
    </source>
</evidence>
<dbReference type="InterPro" id="IPR036259">
    <property type="entry name" value="MFS_trans_sf"/>
</dbReference>
<feature type="transmembrane region" description="Helical" evidence="5">
    <location>
        <begin position="87"/>
        <end position="110"/>
    </location>
</feature>
<dbReference type="OrthoDB" id="3026777at2759"/>
<feature type="non-terminal residue" evidence="6">
    <location>
        <position position="174"/>
    </location>
</feature>
<accession>A0A4Y9ZFW8</accession>
<evidence type="ECO:0000313" key="6">
    <source>
        <dbReference type="EMBL" id="TFY73635.1"/>
    </source>
</evidence>
<evidence type="ECO:0000313" key="7">
    <source>
        <dbReference type="Proteomes" id="UP000298061"/>
    </source>
</evidence>
<dbReference type="EMBL" id="SFCI01002680">
    <property type="protein sequence ID" value="TFY73635.1"/>
    <property type="molecule type" value="Genomic_DNA"/>
</dbReference>
<keyword evidence="3 5" id="KW-1133">Transmembrane helix</keyword>
<comment type="subcellular location">
    <subcellularLocation>
        <location evidence="1">Membrane</location>
        <topology evidence="1">Multi-pass membrane protein</topology>
    </subcellularLocation>
</comment>
<dbReference type="SUPFAM" id="SSF103473">
    <property type="entry name" value="MFS general substrate transporter"/>
    <property type="match status" value="1"/>
</dbReference>
<gene>
    <name evidence="6" type="ORF">EWM64_g10377</name>
</gene>
<keyword evidence="7" id="KW-1185">Reference proteome</keyword>
<feature type="transmembrane region" description="Helical" evidence="5">
    <location>
        <begin position="125"/>
        <end position="147"/>
    </location>
</feature>
<dbReference type="Proteomes" id="UP000298061">
    <property type="component" value="Unassembled WGS sequence"/>
</dbReference>
<dbReference type="GO" id="GO:0022857">
    <property type="term" value="F:transmembrane transporter activity"/>
    <property type="evidence" value="ECO:0007669"/>
    <property type="project" value="TreeGrafter"/>
</dbReference>
<dbReference type="PANTHER" id="PTHR23507:SF1">
    <property type="entry name" value="FI18259P1-RELATED"/>
    <property type="match status" value="1"/>
</dbReference>
<evidence type="ECO:0000256" key="2">
    <source>
        <dbReference type="ARBA" id="ARBA00022692"/>
    </source>
</evidence>
<evidence type="ECO:0000256" key="3">
    <source>
        <dbReference type="ARBA" id="ARBA00022989"/>
    </source>
</evidence>
<dbReference type="PANTHER" id="PTHR23507">
    <property type="entry name" value="ZGC:174356"/>
    <property type="match status" value="1"/>
</dbReference>
<keyword evidence="2 5" id="KW-0812">Transmembrane</keyword>
<evidence type="ECO:0000256" key="4">
    <source>
        <dbReference type="ARBA" id="ARBA00023136"/>
    </source>
</evidence>
<comment type="caution">
    <text evidence="6">The sequence shown here is derived from an EMBL/GenBank/DDBJ whole genome shotgun (WGS) entry which is preliminary data.</text>
</comment>
<name>A0A4Y9ZFW8_9AGAM</name>